<reference evidence="2" key="2">
    <citation type="submission" date="2025-08" db="UniProtKB">
        <authorList>
            <consortium name="Ensembl"/>
        </authorList>
    </citation>
    <scope>IDENTIFICATION</scope>
</reference>
<protein>
    <submittedName>
        <fullName evidence="2">Uncharacterized protein</fullName>
    </submittedName>
</protein>
<evidence type="ECO:0000313" key="3">
    <source>
        <dbReference type="Proteomes" id="UP000314980"/>
    </source>
</evidence>
<organism evidence="2 3">
    <name type="scientific">Lates calcarifer</name>
    <name type="common">Barramundi</name>
    <name type="synonym">Holocentrus calcarifer</name>
    <dbReference type="NCBI Taxonomy" id="8187"/>
    <lineage>
        <taxon>Eukaryota</taxon>
        <taxon>Metazoa</taxon>
        <taxon>Chordata</taxon>
        <taxon>Craniata</taxon>
        <taxon>Vertebrata</taxon>
        <taxon>Euteleostomi</taxon>
        <taxon>Actinopterygii</taxon>
        <taxon>Neopterygii</taxon>
        <taxon>Teleostei</taxon>
        <taxon>Neoteleostei</taxon>
        <taxon>Acanthomorphata</taxon>
        <taxon>Carangaria</taxon>
        <taxon>Carangaria incertae sedis</taxon>
        <taxon>Centropomidae</taxon>
        <taxon>Lates</taxon>
    </lineage>
</organism>
<accession>A0A4W6F0Y6</accession>
<dbReference type="Ensembl" id="ENSLCAT00010046124.1">
    <property type="protein sequence ID" value="ENSLCAP00010045019.1"/>
    <property type="gene ID" value="ENSLCAG00010020921.1"/>
</dbReference>
<feature type="signal peptide" evidence="1">
    <location>
        <begin position="1"/>
        <end position="21"/>
    </location>
</feature>
<evidence type="ECO:0000256" key="1">
    <source>
        <dbReference type="SAM" id="SignalP"/>
    </source>
</evidence>
<dbReference type="Proteomes" id="UP000314980">
    <property type="component" value="Unassembled WGS sequence"/>
</dbReference>
<dbReference type="GeneTree" id="ENSGT00940000179322"/>
<dbReference type="STRING" id="8187.ENSLCAP00010045019"/>
<feature type="chain" id="PRO_5021334127" evidence="1">
    <location>
        <begin position="22"/>
        <end position="106"/>
    </location>
</feature>
<keyword evidence="3" id="KW-1185">Reference proteome</keyword>
<dbReference type="InParanoid" id="A0A4W6F0Y6"/>
<reference evidence="3" key="1">
    <citation type="submission" date="2015-09" db="EMBL/GenBank/DDBJ databases">
        <authorList>
            <person name="Sai Rama Sridatta P."/>
        </authorList>
    </citation>
    <scope>NUCLEOTIDE SEQUENCE [LARGE SCALE GENOMIC DNA]</scope>
</reference>
<reference evidence="2" key="3">
    <citation type="submission" date="2025-09" db="UniProtKB">
        <authorList>
            <consortium name="Ensembl"/>
        </authorList>
    </citation>
    <scope>IDENTIFICATION</scope>
</reference>
<keyword evidence="1" id="KW-0732">Signal</keyword>
<evidence type="ECO:0000313" key="2">
    <source>
        <dbReference type="Ensembl" id="ENSLCAP00010045019.1"/>
    </source>
</evidence>
<proteinExistence type="predicted"/>
<dbReference type="AlphaFoldDB" id="A0A4W6F0Y6"/>
<sequence>MGNCLDWPLRAVRLFFTPCLSQCEMGQAGYLGPYQESIVSMTQNCVLVSNILGQTCVFLSTGMAKCRQTVRKSGQTHFLKSLSISSLFISVKLTWTQLLLLPNKLQ</sequence>
<name>A0A4W6F0Y6_LATCA</name>